<organism evidence="1">
    <name type="scientific">Moumouvirus sp. 'Monve'</name>
    <dbReference type="NCBI Taxonomy" id="1128131"/>
    <lineage>
        <taxon>Viruses</taxon>
        <taxon>Varidnaviria</taxon>
        <taxon>Bamfordvirae</taxon>
        <taxon>Nucleocytoviricota</taxon>
        <taxon>Megaviricetes</taxon>
        <taxon>Imitervirales</taxon>
        <taxon>Mimiviridae</taxon>
        <taxon>Megamimivirinae</taxon>
        <taxon>Moumouvirus</taxon>
    </lineage>
</organism>
<protein>
    <submittedName>
        <fullName evidence="1">Uncharacterized protein</fullName>
    </submittedName>
</protein>
<reference evidence="1" key="1">
    <citation type="submission" date="2011-10" db="EMBL/GenBank/DDBJ databases">
        <title>Provirophages and transpovirons: unique mobilome of giant viruses.</title>
        <authorList>
            <person name="Desnues C."/>
            <person name="LaScola B."/>
            <person name="Yutin N."/>
            <person name="Fournous G."/>
            <person name="Koonin E."/>
            <person name="Raoult D."/>
        </authorList>
    </citation>
    <scope>NUCLEOTIDE SEQUENCE</scope>
    <source>
        <strain evidence="1">Mv13-mv</strain>
    </source>
</reference>
<evidence type="ECO:0000313" key="1">
    <source>
        <dbReference type="EMBL" id="AEX63131.1"/>
    </source>
</evidence>
<accession>H2EF66</accession>
<proteinExistence type="predicted"/>
<name>H2EF66_9VIRU</name>
<sequence length="47" mass="5241">MSRIFTILNALDEDDDGNLNFNTINIIVYTSSAIFLMIKTCNVLGLC</sequence>
<dbReference type="EMBL" id="JN885999">
    <property type="protein sequence ID" value="AEX63131.1"/>
    <property type="molecule type" value="Genomic_DNA"/>
</dbReference>
<gene>
    <name evidence="1" type="ORF">mv_R929</name>
</gene>